<evidence type="ECO:0000256" key="1">
    <source>
        <dbReference type="ARBA" id="ARBA00010193"/>
    </source>
</evidence>
<evidence type="ECO:0000256" key="5">
    <source>
        <dbReference type="PROSITE-ProRule" id="PRU00239"/>
    </source>
</evidence>
<comment type="caution">
    <text evidence="7">The sequence shown here is derived from an EMBL/GenBank/DDBJ whole genome shotgun (WGS) entry which is preliminary data.</text>
</comment>
<keyword evidence="8" id="KW-1185">Reference proteome</keyword>
<dbReference type="Pfam" id="PF00648">
    <property type="entry name" value="Peptidase_C2"/>
    <property type="match status" value="1"/>
</dbReference>
<comment type="caution">
    <text evidence="5">Lacks conserved residue(s) required for the propagation of feature annotation.</text>
</comment>
<dbReference type="SMART" id="SM00720">
    <property type="entry name" value="calpain_III"/>
    <property type="match status" value="1"/>
</dbReference>
<evidence type="ECO:0000313" key="7">
    <source>
        <dbReference type="EMBL" id="THH18691.1"/>
    </source>
</evidence>
<dbReference type="Gene3D" id="2.60.120.380">
    <property type="match status" value="2"/>
</dbReference>
<keyword evidence="2" id="KW-0645">Protease</keyword>
<dbReference type="EMBL" id="SGPL01000068">
    <property type="protein sequence ID" value="THH18691.1"/>
    <property type="molecule type" value="Genomic_DNA"/>
</dbReference>
<keyword evidence="3" id="KW-0378">Hydrolase</keyword>
<dbReference type="InterPro" id="IPR051297">
    <property type="entry name" value="PalB/RIM13"/>
</dbReference>
<dbReference type="Gene3D" id="1.20.58.80">
    <property type="entry name" value="Phosphotransferase system, lactose/cellobiose-type IIA subunit"/>
    <property type="match status" value="1"/>
</dbReference>
<gene>
    <name evidence="7" type="ORF">EW146_g2354</name>
</gene>
<evidence type="ECO:0000313" key="8">
    <source>
        <dbReference type="Proteomes" id="UP000310158"/>
    </source>
</evidence>
<sequence length="876" mass="97415">MQGQGSRITTKDAESFYARATNSELNKDLDAAFRLYIDAAKAFLHLSRSSSDDKSRAKWKANAGKALERAEKIKAFLQNSPTLFIDQVPLNIDEQFLVLKKGSFVNGLQVPLWTAPPSVSDESITFTPDGRIELSSEQKEVSVVWRKPSEILQDAIDIFSDLGPRDIMQRVVADCSLCASIAVCLNHYQRHRSKVTAFMTVSPLYSIQAVVQAALPSLSPCGSNDLSCRSKTRRYKLRVLFNGAYRRIIIDDQLPFHPDGPLMCMSTRRKHNIWPSLVEKAYLMLMGGYDFPGSNSSTDIHALTGWIPDHIEIKSSTFQRERTWTRLLHGFITGLCVLTVGTGDQPAFEWESAELLPAHNYAIIDIIEDADGGRWLDVLESRVPRPSVVASGNSEVLLERLAIVDDDENQILRISWDDVCTLFESIYVNWDPFMFNHQLNYHGTWRASYLSDSDRTESAHQTIRLTIHRPSGSAELKAAYDVWILLTRHRTDTRQANEYISLQADYEDTRTGDAGGFSGIPTTKGFYTNSPHVLVRHFTLAFGLVMHVSPILYNQVRETIYSTQLFESGWLSITASYEGDKEDTGFTVAAYSELPMQWETSARSLPYEQKVAGTLTTKTSGGNYTLPTYMVNPQYHLTLSPPNSSEGGKRTKAYVSFIAQAARDIPLNITVIWARGERVFDLVQQEVAASSGAYSYGYANVAKDLAPGDYTVILSTFEPMHQGPFSLCAESSHRISLASIPQEGAGMFTKTMRGEWAGETAAGSQNFGRYISNPQYELNIPAPTQIRIRLQSLHNRVSPSLNISVFPSPWSLPVGRSLLSSGPYSDALSGVVTPLVPIRAGKYIIVPSTFDVGVEGRFKFVVYSSTGGINLSQISI</sequence>
<dbReference type="GO" id="GO:0006508">
    <property type="term" value="P:proteolysis"/>
    <property type="evidence" value="ECO:0007669"/>
    <property type="project" value="UniProtKB-KW"/>
</dbReference>
<dbReference type="SUPFAM" id="SSF49758">
    <property type="entry name" value="Calpain large subunit, middle domain (domain III)"/>
    <property type="match status" value="2"/>
</dbReference>
<protein>
    <recommendedName>
        <fullName evidence="6">Calpain catalytic domain-containing protein</fullName>
    </recommendedName>
</protein>
<dbReference type="PROSITE" id="PS50203">
    <property type="entry name" value="CALPAIN_CAT"/>
    <property type="match status" value="1"/>
</dbReference>
<dbReference type="GO" id="GO:0004198">
    <property type="term" value="F:calcium-dependent cysteine-type endopeptidase activity"/>
    <property type="evidence" value="ECO:0007669"/>
    <property type="project" value="InterPro"/>
</dbReference>
<dbReference type="InterPro" id="IPR007330">
    <property type="entry name" value="MIT_dom"/>
</dbReference>
<keyword evidence="4" id="KW-0788">Thiol protease</keyword>
<dbReference type="SMART" id="SM00230">
    <property type="entry name" value="CysPc"/>
    <property type="match status" value="1"/>
</dbReference>
<dbReference type="SUPFAM" id="SSF116846">
    <property type="entry name" value="MIT domain"/>
    <property type="match status" value="1"/>
</dbReference>
<dbReference type="InterPro" id="IPR001300">
    <property type="entry name" value="Peptidase_C2_calpain_cat"/>
</dbReference>
<proteinExistence type="inferred from homology"/>
<feature type="domain" description="Calpain catalytic" evidence="6">
    <location>
        <begin position="120"/>
        <end position="432"/>
    </location>
</feature>
<dbReference type="PANTHER" id="PTHR46143">
    <property type="entry name" value="CALPAIN-7"/>
    <property type="match status" value="1"/>
</dbReference>
<dbReference type="Proteomes" id="UP000310158">
    <property type="component" value="Unassembled WGS sequence"/>
</dbReference>
<name>A0A4S4M395_9AGAM</name>
<evidence type="ECO:0000259" key="6">
    <source>
        <dbReference type="PROSITE" id="PS50203"/>
    </source>
</evidence>
<dbReference type="InterPro" id="IPR036181">
    <property type="entry name" value="MIT_dom_sf"/>
</dbReference>
<dbReference type="InterPro" id="IPR038765">
    <property type="entry name" value="Papain-like_cys_pep_sf"/>
</dbReference>
<dbReference type="AlphaFoldDB" id="A0A4S4M395"/>
<dbReference type="SUPFAM" id="SSF54001">
    <property type="entry name" value="Cysteine proteinases"/>
    <property type="match status" value="1"/>
</dbReference>
<accession>A0A4S4M395</accession>
<organism evidence="7 8">
    <name type="scientific">Bondarzewia mesenterica</name>
    <dbReference type="NCBI Taxonomy" id="1095465"/>
    <lineage>
        <taxon>Eukaryota</taxon>
        <taxon>Fungi</taxon>
        <taxon>Dikarya</taxon>
        <taxon>Basidiomycota</taxon>
        <taxon>Agaricomycotina</taxon>
        <taxon>Agaricomycetes</taxon>
        <taxon>Russulales</taxon>
        <taxon>Bondarzewiaceae</taxon>
        <taxon>Bondarzewia</taxon>
    </lineage>
</organism>
<reference evidence="7 8" key="1">
    <citation type="submission" date="2019-02" db="EMBL/GenBank/DDBJ databases">
        <title>Genome sequencing of the rare red list fungi Bondarzewia mesenterica.</title>
        <authorList>
            <person name="Buettner E."/>
            <person name="Kellner H."/>
        </authorList>
    </citation>
    <scope>NUCLEOTIDE SEQUENCE [LARGE SCALE GENOMIC DNA]</scope>
    <source>
        <strain evidence="7 8">DSM 108281</strain>
    </source>
</reference>
<dbReference type="InterPro" id="IPR022682">
    <property type="entry name" value="Calpain_domain_III"/>
</dbReference>
<dbReference type="OrthoDB" id="167576at2759"/>
<dbReference type="Pfam" id="PF01067">
    <property type="entry name" value="Calpain_III"/>
    <property type="match status" value="1"/>
</dbReference>
<evidence type="ECO:0000256" key="3">
    <source>
        <dbReference type="ARBA" id="ARBA00022801"/>
    </source>
</evidence>
<dbReference type="InterPro" id="IPR022683">
    <property type="entry name" value="Calpain_III"/>
</dbReference>
<dbReference type="PANTHER" id="PTHR46143:SF1">
    <property type="entry name" value="CALPAIN-7"/>
    <property type="match status" value="1"/>
</dbReference>
<dbReference type="InterPro" id="IPR036213">
    <property type="entry name" value="Calpain_III_sf"/>
</dbReference>
<dbReference type="Pfam" id="PF04212">
    <property type="entry name" value="MIT"/>
    <property type="match status" value="1"/>
</dbReference>
<evidence type="ECO:0000256" key="4">
    <source>
        <dbReference type="ARBA" id="ARBA00022807"/>
    </source>
</evidence>
<evidence type="ECO:0000256" key="2">
    <source>
        <dbReference type="ARBA" id="ARBA00022670"/>
    </source>
</evidence>
<comment type="similarity">
    <text evidence="1">Belongs to the peptidase C2 family. PalB/RIM13 subfamily.</text>
</comment>